<reference evidence="7 8" key="1">
    <citation type="submission" date="2018-12" db="EMBL/GenBank/DDBJ databases">
        <authorList>
            <person name="Yu L."/>
        </authorList>
    </citation>
    <scope>NUCLEOTIDE SEQUENCE [LARGE SCALE GENOMIC DNA]</scope>
    <source>
        <strain evidence="7 8">HAW-EB2</strain>
    </source>
</reference>
<dbReference type="InterPro" id="IPR058625">
    <property type="entry name" value="MdtA-like_BSH"/>
</dbReference>
<proteinExistence type="inferred from homology"/>
<evidence type="ECO:0000256" key="3">
    <source>
        <dbReference type="SAM" id="Phobius"/>
    </source>
</evidence>
<dbReference type="InterPro" id="IPR058624">
    <property type="entry name" value="MdtA-like_HH"/>
</dbReference>
<dbReference type="SUPFAM" id="SSF111369">
    <property type="entry name" value="HlyD-like secretion proteins"/>
    <property type="match status" value="3"/>
</dbReference>
<keyword evidence="3" id="KW-0812">Transmembrane</keyword>
<dbReference type="PANTHER" id="PTHR30367">
    <property type="entry name" value="P-HYDROXYBENZOIC ACID EFFLUX PUMP SUBUNIT AAEA-RELATED"/>
    <property type="match status" value="1"/>
</dbReference>
<feature type="domain" description="Multidrug resistance protein MdtA-like barrel-sandwich hybrid" evidence="5">
    <location>
        <begin position="64"/>
        <end position="241"/>
    </location>
</feature>
<protein>
    <submittedName>
        <fullName evidence="7">HlyD family secretion protein</fullName>
    </submittedName>
</protein>
<dbReference type="Gene3D" id="2.40.30.170">
    <property type="match status" value="1"/>
</dbReference>
<dbReference type="InterPro" id="IPR058634">
    <property type="entry name" value="AaeA-lik-b-barrel"/>
</dbReference>
<comment type="caution">
    <text evidence="7">The sequence shown here is derived from an EMBL/GenBank/DDBJ whole genome shotgun (WGS) entry which is preliminary data.</text>
</comment>
<evidence type="ECO:0000259" key="6">
    <source>
        <dbReference type="Pfam" id="PF25963"/>
    </source>
</evidence>
<dbReference type="PANTHER" id="PTHR30367:SF6">
    <property type="entry name" value="SECRETION PROTEIN-RELATED"/>
    <property type="match status" value="1"/>
</dbReference>
<evidence type="ECO:0000256" key="2">
    <source>
        <dbReference type="ARBA" id="ARBA00009477"/>
    </source>
</evidence>
<comment type="similarity">
    <text evidence="2">Belongs to the membrane fusion protein (MFP) (TC 8.A.1) family.</text>
</comment>
<comment type="subcellular location">
    <subcellularLocation>
        <location evidence="1">Membrane</location>
        <topology evidence="1">Single-pass membrane protein</topology>
    </subcellularLocation>
</comment>
<evidence type="ECO:0000313" key="7">
    <source>
        <dbReference type="EMBL" id="RTR39629.1"/>
    </source>
</evidence>
<evidence type="ECO:0000259" key="5">
    <source>
        <dbReference type="Pfam" id="PF25917"/>
    </source>
</evidence>
<dbReference type="Pfam" id="PF25963">
    <property type="entry name" value="Beta-barrel_AAEA"/>
    <property type="match status" value="1"/>
</dbReference>
<dbReference type="RefSeq" id="WP_126519648.1">
    <property type="nucleotide sequence ID" value="NZ_RXNU01000003.1"/>
</dbReference>
<evidence type="ECO:0000256" key="1">
    <source>
        <dbReference type="ARBA" id="ARBA00004167"/>
    </source>
</evidence>
<feature type="domain" description="Multidrug resistance protein MdtA-like alpha-helical hairpin" evidence="4">
    <location>
        <begin position="123"/>
        <end position="187"/>
    </location>
</feature>
<dbReference type="Gene3D" id="1.10.287.470">
    <property type="entry name" value="Helix hairpin bin"/>
    <property type="match status" value="1"/>
</dbReference>
<dbReference type="AlphaFoldDB" id="A0A431WW08"/>
<keyword evidence="3" id="KW-1133">Transmembrane helix</keyword>
<dbReference type="OrthoDB" id="8958519at2"/>
<gene>
    <name evidence="7" type="ORF">EKG38_07450</name>
</gene>
<evidence type="ECO:0000259" key="4">
    <source>
        <dbReference type="Pfam" id="PF25876"/>
    </source>
</evidence>
<sequence length="372" mass="40607">MKQEALNSVQNADDKTESVVQKKFQILTLGMALFSLVILIWYIAADQITPFTDNSRVRAFVTPVASSVSGYVTSLPVKNNQLVQQGELIASIDPEPYQLAVEQAKAELELAGKDVGVKTAHVATANANFVEAKTQLKLAELNYQRVYSIGQQGYVSKSEIDDARTSLESKKAYVAASLAELEQAKVDAGTNFEHNPTLTKALAKLSQAEVDLKNTSIYAPRKGIVSNLRYDTGVYVSAGSPIMTHISVTNVWLEGHLRENNLQNIQLGNAVSIVFDSAPGKVFQGRVRSISYGIQFDSSSIVGQLQASIPKTGWLRDAQRFPVIVEFTSEIPPGIKREGGQADIIVFTQDSGLLTSLGHAYISIMSWLSYVY</sequence>
<organism evidence="7 8">
    <name type="scientific">Shewanella canadensis</name>
    <dbReference type="NCBI Taxonomy" id="271096"/>
    <lineage>
        <taxon>Bacteria</taxon>
        <taxon>Pseudomonadati</taxon>
        <taxon>Pseudomonadota</taxon>
        <taxon>Gammaproteobacteria</taxon>
        <taxon>Alteromonadales</taxon>
        <taxon>Shewanellaceae</taxon>
        <taxon>Shewanella</taxon>
    </lineage>
</organism>
<accession>A0A431WW08</accession>
<dbReference type="EMBL" id="RXNU01000003">
    <property type="protein sequence ID" value="RTR39629.1"/>
    <property type="molecule type" value="Genomic_DNA"/>
</dbReference>
<feature type="transmembrane region" description="Helical" evidence="3">
    <location>
        <begin position="24"/>
        <end position="44"/>
    </location>
</feature>
<dbReference type="Pfam" id="PF25876">
    <property type="entry name" value="HH_MFP_RND"/>
    <property type="match status" value="1"/>
</dbReference>
<keyword evidence="3" id="KW-0472">Membrane</keyword>
<dbReference type="Proteomes" id="UP000267448">
    <property type="component" value="Unassembled WGS sequence"/>
</dbReference>
<dbReference type="InterPro" id="IPR050393">
    <property type="entry name" value="MFP_Efflux_Pump"/>
</dbReference>
<feature type="domain" description="p-hydroxybenzoic acid efflux pump subunit AaeA-like beta-barrel" evidence="6">
    <location>
        <begin position="252"/>
        <end position="328"/>
    </location>
</feature>
<name>A0A431WW08_9GAMM</name>
<keyword evidence="8" id="KW-1185">Reference proteome</keyword>
<evidence type="ECO:0000313" key="8">
    <source>
        <dbReference type="Proteomes" id="UP000267448"/>
    </source>
</evidence>
<dbReference type="Pfam" id="PF25917">
    <property type="entry name" value="BSH_RND"/>
    <property type="match status" value="1"/>
</dbReference>